<gene>
    <name evidence="2" type="ORF">DWV59_09010</name>
</gene>
<sequence length="567" mass="59624">MAQELREGDGKSGIARAGKRKWGYDPAQVDAFLERAHALYDSEGMNLTQHDIQNVSFDLRKNGYVIAQVDAALGRLERAVVDKQTTWEIAQHGRVTWKAKTEKLYHEVQNHAERNERERFKSGAPKQPSYDKKQVDRLVDQIVDKAAAALGVDGVTEDDVRSLADLNANTVNNVIFTQRKGKKGYDERQVDYFLNACVQLLSRLESYARVADFVSGEPAAPAQTATNVTVQANGVSPLFASGTQRPATDERFAPAAVAHDESFDALHQAEQSLFTAPAPVAPAAPAAAAPIAYASAPASFDASTSTNSTNAEQPVSFAPAAYLVHASNESAAKPVSETPSVAPTAVAAAEPPVSAPSAPVSGVTAGSVPSFAPAQAAHEPAAPSSTPSVFAEQPVDMVQNDSSLAALAHMAAVSQELPAVDAPSFAPKMPSLDAPNALKLNEVPGSVSSPAPSAPAVQPVNSTADEAASAAMPVSFAPTSKPDRNTNSIPVRVSDSQPADSTISRPAAESSEYVAASHDTEAAQPSQDKHDSSDSFPLLFPLGGNFDSDIPDLSFPTLNNDDTKKEQ</sequence>
<evidence type="ECO:0000313" key="3">
    <source>
        <dbReference type="Proteomes" id="UP000265775"/>
    </source>
</evidence>
<evidence type="ECO:0000313" key="2">
    <source>
        <dbReference type="EMBL" id="RGW63613.1"/>
    </source>
</evidence>
<protein>
    <submittedName>
        <fullName evidence="2">DivIVA domain-containing protein</fullName>
    </submittedName>
</protein>
<name>A0A395XVB6_BIFLN</name>
<dbReference type="Proteomes" id="UP000265775">
    <property type="component" value="Unassembled WGS sequence"/>
</dbReference>
<comment type="caution">
    <text evidence="2">The sequence shown here is derived from an EMBL/GenBank/DDBJ whole genome shotgun (WGS) entry which is preliminary data.</text>
</comment>
<evidence type="ECO:0000256" key="1">
    <source>
        <dbReference type="SAM" id="MobiDB-lite"/>
    </source>
</evidence>
<dbReference type="RefSeq" id="WP_117756670.1">
    <property type="nucleotide sequence ID" value="NZ_CP096771.1"/>
</dbReference>
<feature type="compositionally biased region" description="Low complexity" evidence="1">
    <location>
        <begin position="443"/>
        <end position="462"/>
    </location>
</feature>
<dbReference type="InterPro" id="IPR019933">
    <property type="entry name" value="DivIVA_domain"/>
</dbReference>
<dbReference type="NCBIfam" id="TIGR03544">
    <property type="entry name" value="DivI1A_domain"/>
    <property type="match status" value="2"/>
</dbReference>
<dbReference type="NCBIfam" id="TIGR03543">
    <property type="entry name" value="divI1A_rptt_fam"/>
    <property type="match status" value="1"/>
</dbReference>
<accession>A0A395XVB6</accession>
<reference evidence="2 3" key="1">
    <citation type="submission" date="2018-08" db="EMBL/GenBank/DDBJ databases">
        <title>A genome reference for cultivated species of the human gut microbiota.</title>
        <authorList>
            <person name="Zou Y."/>
            <person name="Xue W."/>
            <person name="Luo G."/>
        </authorList>
    </citation>
    <scope>NUCLEOTIDE SEQUENCE [LARGE SCALE GENOMIC DNA]</scope>
    <source>
        <strain evidence="2 3">AF11-12</strain>
    </source>
</reference>
<dbReference type="EMBL" id="QSAR01000011">
    <property type="protein sequence ID" value="RGW63613.1"/>
    <property type="molecule type" value="Genomic_DNA"/>
</dbReference>
<proteinExistence type="predicted"/>
<feature type="compositionally biased region" description="Polar residues" evidence="1">
    <location>
        <begin position="485"/>
        <end position="504"/>
    </location>
</feature>
<dbReference type="AlphaFoldDB" id="A0A395XVB6"/>
<organism evidence="2 3">
    <name type="scientific">Bifidobacterium longum</name>
    <dbReference type="NCBI Taxonomy" id="216816"/>
    <lineage>
        <taxon>Bacteria</taxon>
        <taxon>Bacillati</taxon>
        <taxon>Actinomycetota</taxon>
        <taxon>Actinomycetes</taxon>
        <taxon>Bifidobacteriales</taxon>
        <taxon>Bifidobacteriaceae</taxon>
        <taxon>Bifidobacterium</taxon>
    </lineage>
</organism>
<feature type="compositionally biased region" description="Basic and acidic residues" evidence="1">
    <location>
        <begin position="111"/>
        <end position="121"/>
    </location>
</feature>
<feature type="region of interest" description="Disordered" evidence="1">
    <location>
        <begin position="111"/>
        <end position="131"/>
    </location>
</feature>
<feature type="region of interest" description="Disordered" evidence="1">
    <location>
        <begin position="440"/>
        <end position="543"/>
    </location>
</feature>
<dbReference type="InterPro" id="IPR019932">
    <property type="entry name" value="CHP03543"/>
</dbReference>